<dbReference type="InterPro" id="IPR051548">
    <property type="entry name" value="Grx-like_ET"/>
</dbReference>
<dbReference type="InterPro" id="IPR002109">
    <property type="entry name" value="Glutaredoxin"/>
</dbReference>
<dbReference type="EMBL" id="FONA01000027">
    <property type="protein sequence ID" value="SFF01436.1"/>
    <property type="molecule type" value="Genomic_DNA"/>
</dbReference>
<dbReference type="CDD" id="cd02976">
    <property type="entry name" value="NrdH"/>
    <property type="match status" value="1"/>
</dbReference>
<feature type="domain" description="Glutaredoxin" evidence="1">
    <location>
        <begin position="118"/>
        <end position="177"/>
    </location>
</feature>
<accession>A0A1I2FA42</accession>
<dbReference type="NCBIfam" id="TIGR02196">
    <property type="entry name" value="GlrX_YruB"/>
    <property type="match status" value="1"/>
</dbReference>
<dbReference type="InterPro" id="IPR011911">
    <property type="entry name" value="GlrX_YruB"/>
</dbReference>
<dbReference type="SUPFAM" id="SSF52833">
    <property type="entry name" value="Thioredoxin-like"/>
    <property type="match status" value="2"/>
</dbReference>
<dbReference type="GO" id="GO:0009055">
    <property type="term" value="F:electron transfer activity"/>
    <property type="evidence" value="ECO:0007669"/>
    <property type="project" value="TreeGrafter"/>
</dbReference>
<name>A0A1I2FA42_9BACT</name>
<dbReference type="InterPro" id="IPR036249">
    <property type="entry name" value="Thioredoxin-like_sf"/>
</dbReference>
<evidence type="ECO:0000259" key="1">
    <source>
        <dbReference type="Pfam" id="PF00462"/>
    </source>
</evidence>
<dbReference type="Pfam" id="PF00462">
    <property type="entry name" value="Glutaredoxin"/>
    <property type="match status" value="1"/>
</dbReference>
<dbReference type="PANTHER" id="PTHR34386:SF1">
    <property type="entry name" value="GLUTAREDOXIN-LIKE PROTEIN NRDH"/>
    <property type="match status" value="1"/>
</dbReference>
<dbReference type="Gene3D" id="3.40.30.10">
    <property type="entry name" value="Glutaredoxin"/>
    <property type="match status" value="1"/>
</dbReference>
<dbReference type="AlphaFoldDB" id="A0A1I2FA42"/>
<dbReference type="PANTHER" id="PTHR34386">
    <property type="entry name" value="GLUTAREDOXIN"/>
    <property type="match status" value="1"/>
</dbReference>
<reference evidence="2 3" key="1">
    <citation type="submission" date="2016-10" db="EMBL/GenBank/DDBJ databases">
        <authorList>
            <person name="de Groot N.N."/>
        </authorList>
    </citation>
    <scope>NUCLEOTIDE SEQUENCE [LARGE SCALE GENOMIC DNA]</scope>
    <source>
        <strain evidence="2 3">DSM 19012</strain>
    </source>
</reference>
<dbReference type="Proteomes" id="UP000181976">
    <property type="component" value="Unassembled WGS sequence"/>
</dbReference>
<protein>
    <submittedName>
        <fullName evidence="2">Glutaredoxin-like protein, YruB-family</fullName>
    </submittedName>
</protein>
<evidence type="ECO:0000313" key="3">
    <source>
        <dbReference type="Proteomes" id="UP000181976"/>
    </source>
</evidence>
<evidence type="ECO:0000313" key="2">
    <source>
        <dbReference type="EMBL" id="SFF01436.1"/>
    </source>
</evidence>
<dbReference type="GO" id="GO:0045454">
    <property type="term" value="P:cell redox homeostasis"/>
    <property type="evidence" value="ECO:0007669"/>
    <property type="project" value="TreeGrafter"/>
</dbReference>
<dbReference type="InParanoid" id="A0A1I2FA42"/>
<dbReference type="RefSeq" id="WP_010527774.1">
    <property type="nucleotide sequence ID" value="NZ_AFSL01000062.1"/>
</dbReference>
<gene>
    <name evidence="2" type="ORF">SAMN05444380_12711</name>
</gene>
<organism evidence="2 3">
    <name type="scientific">Thermophagus xiamenensis</name>
    <dbReference type="NCBI Taxonomy" id="385682"/>
    <lineage>
        <taxon>Bacteria</taxon>
        <taxon>Pseudomonadati</taxon>
        <taxon>Bacteroidota</taxon>
        <taxon>Bacteroidia</taxon>
        <taxon>Marinilabiliales</taxon>
        <taxon>Marinilabiliaceae</taxon>
        <taxon>Thermophagus</taxon>
    </lineage>
</organism>
<dbReference type="PROSITE" id="PS51354">
    <property type="entry name" value="GLUTAREDOXIN_2"/>
    <property type="match status" value="1"/>
</dbReference>
<dbReference type="OrthoDB" id="9795531at2"/>
<dbReference type="eggNOG" id="COG0695">
    <property type="taxonomic scope" value="Bacteria"/>
</dbReference>
<keyword evidence="3" id="KW-1185">Reference proteome</keyword>
<sequence>MKHQVITSLQDFRDRLQQNPDLYLLIYKKGSEQSDCALSNLEALEIDTDKPLFSVNVAEVGDVHPEYHITTAPVVIEFQSGKPGRQLKGCHQPGSLESFFKPATASAGSGNGKKQKQVIVYTTPTCSWCRTLKEYLKSHQIGFKEIDVTKDARAAEEMVRRSGQQGVPQSLIDGQVVVGFDRNRINALLGIS</sequence>
<dbReference type="STRING" id="385682.SAMN05444380_12711"/>
<proteinExistence type="predicted"/>